<proteinExistence type="inferred from homology"/>
<feature type="active site" description="Proton donor/acceptor" evidence="3">
    <location>
        <position position="231"/>
    </location>
</feature>
<dbReference type="Pfam" id="PF01261">
    <property type="entry name" value="AP_endonuc_2"/>
    <property type="match status" value="1"/>
</dbReference>
<dbReference type="PANTHER" id="PTHR43489">
    <property type="entry name" value="ISOMERASE"/>
    <property type="match status" value="1"/>
</dbReference>
<dbReference type="AlphaFoldDB" id="A0A7X2NNU7"/>
<evidence type="ECO:0000259" key="4">
    <source>
        <dbReference type="Pfam" id="PF01261"/>
    </source>
</evidence>
<reference evidence="5 6" key="1">
    <citation type="submission" date="2019-08" db="EMBL/GenBank/DDBJ databases">
        <title>In-depth cultivation of the pig gut microbiome towards novel bacterial diversity and tailored functional studies.</title>
        <authorList>
            <person name="Wylensek D."/>
            <person name="Hitch T.C.A."/>
            <person name="Clavel T."/>
        </authorList>
    </citation>
    <scope>NUCLEOTIDE SEQUENCE [LARGE SCALE GENOMIC DNA]</scope>
    <source>
        <strain evidence="5 6">WCA-389-WT-23D1</strain>
    </source>
</reference>
<accession>A0A7X2NNU7</accession>
<dbReference type="PIRSF" id="PIRSF006241">
    <property type="entry name" value="HyI"/>
    <property type="match status" value="1"/>
</dbReference>
<dbReference type="InterPro" id="IPR026040">
    <property type="entry name" value="HyI-like"/>
</dbReference>
<evidence type="ECO:0000256" key="3">
    <source>
        <dbReference type="PIRSR" id="PIRSR006241-50"/>
    </source>
</evidence>
<dbReference type="InterPro" id="IPR050417">
    <property type="entry name" value="Sugar_Epim/Isomerase"/>
</dbReference>
<keyword evidence="1 2" id="KW-0413">Isomerase</keyword>
<dbReference type="InterPro" id="IPR013022">
    <property type="entry name" value="Xyl_isomerase-like_TIM-brl"/>
</dbReference>
<comment type="similarity">
    <text evidence="2">Belongs to the hyi family.</text>
</comment>
<evidence type="ECO:0000313" key="6">
    <source>
        <dbReference type="Proteomes" id="UP000429958"/>
    </source>
</evidence>
<evidence type="ECO:0000313" key="5">
    <source>
        <dbReference type="EMBL" id="MSS37738.1"/>
    </source>
</evidence>
<dbReference type="EMBL" id="VUMD01000013">
    <property type="protein sequence ID" value="MSS37738.1"/>
    <property type="molecule type" value="Genomic_DNA"/>
</dbReference>
<keyword evidence="6" id="KW-1185">Reference proteome</keyword>
<evidence type="ECO:0000256" key="1">
    <source>
        <dbReference type="ARBA" id="ARBA00023235"/>
    </source>
</evidence>
<name>A0A7X2NNU7_9CLOT</name>
<feature type="active site" description="Proton donor/acceptor" evidence="3">
    <location>
        <position position="133"/>
    </location>
</feature>
<organism evidence="5 6">
    <name type="scientific">Clostridium porci</name>
    <dbReference type="NCBI Taxonomy" id="2605778"/>
    <lineage>
        <taxon>Bacteria</taxon>
        <taxon>Bacillati</taxon>
        <taxon>Bacillota</taxon>
        <taxon>Clostridia</taxon>
        <taxon>Eubacteriales</taxon>
        <taxon>Clostridiaceae</taxon>
        <taxon>Clostridium</taxon>
    </lineage>
</organism>
<dbReference type="SUPFAM" id="SSF51658">
    <property type="entry name" value="Xylose isomerase-like"/>
    <property type="match status" value="1"/>
</dbReference>
<evidence type="ECO:0000256" key="2">
    <source>
        <dbReference type="PIRNR" id="PIRNR006241"/>
    </source>
</evidence>
<dbReference type="InterPro" id="IPR036237">
    <property type="entry name" value="Xyl_isomerase-like_sf"/>
</dbReference>
<dbReference type="PANTHER" id="PTHR43489:SF3">
    <property type="entry name" value="XYLOSE ISOMERASE DOMAIN PROTEIN TIM BARREL"/>
    <property type="match status" value="1"/>
</dbReference>
<dbReference type="Proteomes" id="UP000429958">
    <property type="component" value="Unassembled WGS sequence"/>
</dbReference>
<protein>
    <submittedName>
        <fullName evidence="5">TIM barrel protein</fullName>
    </submittedName>
</protein>
<dbReference type="GO" id="GO:0016853">
    <property type="term" value="F:isomerase activity"/>
    <property type="evidence" value="ECO:0007669"/>
    <property type="project" value="UniProtKB-KW"/>
</dbReference>
<sequence length="250" mass="28363">MKISVCTDAVYMGKSLMEAVDEVKKAGIDAVEFWTWQDKDMDSLFLYKEKNGMQIAAFCTELVSLVDKTVRQEYIEGLKRTIGAAKKVGCKCIISQTGAALPIDRREQYNSLVDGLKACVPYLEESGIVLAVEPLNTRVDHEGYYLSRSDEAFAIMKEVNSPYVKILFDIYHQQITEGDLIRRIQEYIPYIGHFHAAGNPGRHELYYSEIDYGKVFEAIKATGYKGYIGLEYFPLDVQSKGMEFAKRIIS</sequence>
<comment type="caution">
    <text evidence="5">The sequence shown here is derived from an EMBL/GenBank/DDBJ whole genome shotgun (WGS) entry which is preliminary data.</text>
</comment>
<dbReference type="Gene3D" id="3.20.20.150">
    <property type="entry name" value="Divalent-metal-dependent TIM barrel enzymes"/>
    <property type="match status" value="1"/>
</dbReference>
<gene>
    <name evidence="5" type="ORF">FYJ39_14450</name>
</gene>
<feature type="domain" description="Xylose isomerase-like TIM barrel" evidence="4">
    <location>
        <begin position="20"/>
        <end position="247"/>
    </location>
</feature>
<dbReference type="RefSeq" id="WP_154473180.1">
    <property type="nucleotide sequence ID" value="NZ_VUMD01000013.1"/>
</dbReference>